<evidence type="ECO:0000313" key="1">
    <source>
        <dbReference type="EMBL" id="RPE75894.1"/>
    </source>
</evidence>
<dbReference type="AlphaFoldDB" id="A0A3N4VS63"/>
<reference evidence="1 2" key="1">
    <citation type="submission" date="2018-11" db="EMBL/GenBank/DDBJ databases">
        <title>Genomic Encyclopedia of Type Strains, Phase IV (KMG-IV): sequencing the most valuable type-strain genomes for metagenomic binning, comparative biology and taxonomic classification.</title>
        <authorList>
            <person name="Goeker M."/>
        </authorList>
    </citation>
    <scope>NUCLEOTIDE SEQUENCE [LARGE SCALE GENOMIC DNA]</scope>
    <source>
        <strain evidence="1 2">DSM 25623</strain>
    </source>
</reference>
<dbReference type="EMBL" id="RKQN01000004">
    <property type="protein sequence ID" value="RPE75894.1"/>
    <property type="molecule type" value="Genomic_DNA"/>
</dbReference>
<gene>
    <name evidence="1" type="ORF">EDC50_2795</name>
</gene>
<evidence type="ECO:0000313" key="2">
    <source>
        <dbReference type="Proteomes" id="UP000269708"/>
    </source>
</evidence>
<dbReference type="OrthoDB" id="5985451at2"/>
<comment type="caution">
    <text evidence="1">The sequence shown here is derived from an EMBL/GenBank/DDBJ whole genome shotgun (WGS) entry which is preliminary data.</text>
</comment>
<keyword evidence="2" id="KW-1185">Reference proteome</keyword>
<dbReference type="RefSeq" id="WP_123771102.1">
    <property type="nucleotide sequence ID" value="NZ_RKQN01000004.1"/>
</dbReference>
<protein>
    <submittedName>
        <fullName evidence="1">Uncharacterized protein</fullName>
    </submittedName>
</protein>
<name>A0A3N4VS63_9GAMM</name>
<proteinExistence type="predicted"/>
<accession>A0A3N4VS63</accession>
<organism evidence="1 2">
    <name type="scientific">Vulcaniibacterium tengchongense</name>
    <dbReference type="NCBI Taxonomy" id="1273429"/>
    <lineage>
        <taxon>Bacteria</taxon>
        <taxon>Pseudomonadati</taxon>
        <taxon>Pseudomonadota</taxon>
        <taxon>Gammaproteobacteria</taxon>
        <taxon>Lysobacterales</taxon>
        <taxon>Lysobacteraceae</taxon>
        <taxon>Vulcaniibacterium</taxon>
    </lineage>
</organism>
<sequence>MPTRYYIRLPDARRARGTEPSLSFTAAGAEAFAEQLQAALREPALFERWRALQDDPDEVDPALGAVDPNAVVTGRQKDLHVDLEVVSSLPGDVLRQRLRLLAGGGWELRDVTAA</sequence>
<dbReference type="Proteomes" id="UP000269708">
    <property type="component" value="Unassembled WGS sequence"/>
</dbReference>